<keyword evidence="2" id="KW-1185">Reference proteome</keyword>
<evidence type="ECO:0000313" key="1">
    <source>
        <dbReference type="EMBL" id="KRY89915.1"/>
    </source>
</evidence>
<accession>A0A0V1FV69</accession>
<name>A0A0V1FV69_TRIPS</name>
<dbReference type="AlphaFoldDB" id="A0A0V1FV69"/>
<dbReference type="Proteomes" id="UP000054995">
    <property type="component" value="Unassembled WGS sequence"/>
</dbReference>
<protein>
    <submittedName>
        <fullName evidence="1">Uncharacterized protein</fullName>
    </submittedName>
</protein>
<comment type="caution">
    <text evidence="1">The sequence shown here is derived from an EMBL/GenBank/DDBJ whole genome shotgun (WGS) entry which is preliminary data.</text>
</comment>
<proteinExistence type="predicted"/>
<organism evidence="1 2">
    <name type="scientific">Trichinella pseudospiralis</name>
    <name type="common">Parasitic roundworm</name>
    <dbReference type="NCBI Taxonomy" id="6337"/>
    <lineage>
        <taxon>Eukaryota</taxon>
        <taxon>Metazoa</taxon>
        <taxon>Ecdysozoa</taxon>
        <taxon>Nematoda</taxon>
        <taxon>Enoplea</taxon>
        <taxon>Dorylaimia</taxon>
        <taxon>Trichinellida</taxon>
        <taxon>Trichinellidae</taxon>
        <taxon>Trichinella</taxon>
    </lineage>
</organism>
<dbReference type="EMBL" id="JYDT01000026">
    <property type="protein sequence ID" value="KRY89915.1"/>
    <property type="molecule type" value="Genomic_DNA"/>
</dbReference>
<evidence type="ECO:0000313" key="2">
    <source>
        <dbReference type="Proteomes" id="UP000054995"/>
    </source>
</evidence>
<reference evidence="1 2" key="1">
    <citation type="submission" date="2015-01" db="EMBL/GenBank/DDBJ databases">
        <title>Evolution of Trichinella species and genotypes.</title>
        <authorList>
            <person name="Korhonen P.K."/>
            <person name="Edoardo P."/>
            <person name="Giuseppe L.R."/>
            <person name="Gasser R.B."/>
        </authorList>
    </citation>
    <scope>NUCLEOTIDE SEQUENCE [LARGE SCALE GENOMIC DNA]</scope>
    <source>
        <strain evidence="1">ISS470</strain>
    </source>
</reference>
<sequence length="64" mass="7645">MLSIYNACRNLRWFIAVQCNFVWIEKLAKFPNAHFILSYKEPNNMKYRFKGRNKMTSVGTLVNQ</sequence>
<gene>
    <name evidence="1" type="ORF">T4D_15050</name>
</gene>